<comment type="caution">
    <text evidence="2">The sequence shown here is derived from an EMBL/GenBank/DDBJ whole genome shotgun (WGS) entry which is preliminary data.</text>
</comment>
<protein>
    <submittedName>
        <fullName evidence="2">Uncharacterized protein</fullName>
    </submittedName>
</protein>
<organism evidence="2 3">
    <name type="scientific">Colletotrichum sojae</name>
    <dbReference type="NCBI Taxonomy" id="2175907"/>
    <lineage>
        <taxon>Eukaryota</taxon>
        <taxon>Fungi</taxon>
        <taxon>Dikarya</taxon>
        <taxon>Ascomycota</taxon>
        <taxon>Pezizomycotina</taxon>
        <taxon>Sordariomycetes</taxon>
        <taxon>Hypocreomycetidae</taxon>
        <taxon>Glomerellales</taxon>
        <taxon>Glomerellaceae</taxon>
        <taxon>Colletotrichum</taxon>
        <taxon>Colletotrichum orchidearum species complex</taxon>
    </lineage>
</organism>
<reference evidence="2 3" key="1">
    <citation type="journal article" date="2020" name="Phytopathology">
        <title>Genome Sequence Resources of Colletotrichum truncatum, C. plurivorum, C. musicola, and C. sojae: Four Species Pathogenic to Soybean (Glycine max).</title>
        <authorList>
            <person name="Rogerio F."/>
            <person name="Boufleur T.R."/>
            <person name="Ciampi-Guillardi M."/>
            <person name="Sukno S.A."/>
            <person name="Thon M.R."/>
            <person name="Massola Junior N.S."/>
            <person name="Baroncelli R."/>
        </authorList>
    </citation>
    <scope>NUCLEOTIDE SEQUENCE [LARGE SCALE GENOMIC DNA]</scope>
    <source>
        <strain evidence="2 3">LFN0009</strain>
    </source>
</reference>
<feature type="compositionally biased region" description="Polar residues" evidence="1">
    <location>
        <begin position="275"/>
        <end position="291"/>
    </location>
</feature>
<feature type="region of interest" description="Disordered" evidence="1">
    <location>
        <begin position="1"/>
        <end position="38"/>
    </location>
</feature>
<feature type="compositionally biased region" description="Low complexity" evidence="1">
    <location>
        <begin position="1"/>
        <end position="22"/>
    </location>
</feature>
<dbReference type="AlphaFoldDB" id="A0A8H6MHY7"/>
<feature type="region of interest" description="Disordered" evidence="1">
    <location>
        <begin position="268"/>
        <end position="297"/>
    </location>
</feature>
<evidence type="ECO:0000256" key="1">
    <source>
        <dbReference type="SAM" id="MobiDB-lite"/>
    </source>
</evidence>
<sequence>MASTSANTSTAGSGTPAGSSQSNVPVQRARPAEGSSLDDTAAQLARAKQLQEARQSIDQASLSYNAVVTLTRNMNFELWEHNLKAAFKVLGLLVYLISDGIPLGYQKETVFSIDETLLLEDPTYSGDPELQQLVLAKSLIQKKIDYKLMEEMVDDGLSINATAYDILNKVRDATQKFNKLAIGKVYDDWNRMTRTDYGNTKDFVNDLYMKFNKLNGSGMGITNKALAYRLIWGFRRFDQAKADSMENDFVMGIRTHEDLLRELKGLGEKEEHEQASQSVGSSNRNRQTPSQHQRRQRTAHTDWISCTDCNAKHPEGIHKCNKCACYHKKTSSCPAQCDKCPFKHFKGCNTRYNRFEYISQHPPQQQTSAKQTSSSVFASGGLKQDSVFGNTALRDLQGLKMTNAYKEALRAEVGRRTLPIFHIDGDNVRINGLHPDAHTSQGETSLVMREDGLRPDDGIQQDSHFAMIAIEDEDDDGTGIQNAHLDRYVMSTSSLRRTDSFMLDSGASRHILNDLSVFDELRDLPQGLSMNCVGRKDHIGSAVGSARIIATKPNGMKTTF</sequence>
<accession>A0A8H6MHY7</accession>
<evidence type="ECO:0000313" key="2">
    <source>
        <dbReference type="EMBL" id="KAF6783587.1"/>
    </source>
</evidence>
<name>A0A8H6MHY7_9PEZI</name>
<proteinExistence type="predicted"/>
<dbReference type="EMBL" id="WIGN01000811">
    <property type="protein sequence ID" value="KAF6783587.1"/>
    <property type="molecule type" value="Genomic_DNA"/>
</dbReference>
<gene>
    <name evidence="2" type="ORF">CSOJ01_15888</name>
</gene>
<keyword evidence="3" id="KW-1185">Reference proteome</keyword>
<evidence type="ECO:0000313" key="3">
    <source>
        <dbReference type="Proteomes" id="UP000652219"/>
    </source>
</evidence>
<dbReference type="Proteomes" id="UP000652219">
    <property type="component" value="Unassembled WGS sequence"/>
</dbReference>